<dbReference type="Proteomes" id="UP000245368">
    <property type="component" value="Chromosome"/>
</dbReference>
<accession>A0A2Z3JIW4</accession>
<sequence length="274" mass="29771">MTSTPGFPALTVSNCALLSQRGGVRLERGCWQGRDVFVKTLDTADPDIRQRFEHEGEVARRLSHPGIVPLLTRSSERLVFPWVAGCSLRERLEHGPLSPYAALEVTLGVLAAMQAFHEAGVVHHDLKPENVMLLGGRSCAGCVRVTDFGMAHDRTLSSDLHQGTRMGTPQFMPPEQFQGVRGDPRSDVYAVGALLFDCLAGEPPHPDALGWLVGLSSVRLPLPGPAALHPLLESALERDPQRRPPSARALLRALEEVRRRLPPEPPAIPGTVPA</sequence>
<organism evidence="6 7">
    <name type="scientific">Deinococcus irradiatisoli</name>
    <dbReference type="NCBI Taxonomy" id="2202254"/>
    <lineage>
        <taxon>Bacteria</taxon>
        <taxon>Thermotogati</taxon>
        <taxon>Deinococcota</taxon>
        <taxon>Deinococci</taxon>
        <taxon>Deinococcales</taxon>
        <taxon>Deinococcaceae</taxon>
        <taxon>Deinococcus</taxon>
    </lineage>
</organism>
<dbReference type="Gene3D" id="1.10.510.10">
    <property type="entry name" value="Transferase(Phosphotransferase) domain 1"/>
    <property type="match status" value="1"/>
</dbReference>
<keyword evidence="1" id="KW-0808">Transferase</keyword>
<dbReference type="AlphaFoldDB" id="A0A2Z3JIW4"/>
<dbReference type="EMBL" id="CP029494">
    <property type="protein sequence ID" value="AWN22879.1"/>
    <property type="molecule type" value="Genomic_DNA"/>
</dbReference>
<dbReference type="SMART" id="SM00220">
    <property type="entry name" value="S_TKc"/>
    <property type="match status" value="1"/>
</dbReference>
<keyword evidence="7" id="KW-1185">Reference proteome</keyword>
<evidence type="ECO:0000313" key="7">
    <source>
        <dbReference type="Proteomes" id="UP000245368"/>
    </source>
</evidence>
<dbReference type="PROSITE" id="PS00108">
    <property type="entry name" value="PROTEIN_KINASE_ST"/>
    <property type="match status" value="1"/>
</dbReference>
<dbReference type="CDD" id="cd14014">
    <property type="entry name" value="STKc_PknB_like"/>
    <property type="match status" value="1"/>
</dbReference>
<evidence type="ECO:0000256" key="1">
    <source>
        <dbReference type="ARBA" id="ARBA00022679"/>
    </source>
</evidence>
<dbReference type="GO" id="GO:0004674">
    <property type="term" value="F:protein serine/threonine kinase activity"/>
    <property type="evidence" value="ECO:0007669"/>
    <property type="project" value="UniProtKB-KW"/>
</dbReference>
<name>A0A2Z3JIW4_9DEIO</name>
<dbReference type="InterPro" id="IPR008271">
    <property type="entry name" value="Ser/Thr_kinase_AS"/>
</dbReference>
<evidence type="ECO:0000256" key="4">
    <source>
        <dbReference type="ARBA" id="ARBA00022840"/>
    </source>
</evidence>
<dbReference type="KEGG" id="dez:DKM44_06255"/>
<dbReference type="RefSeq" id="WP_109826217.1">
    <property type="nucleotide sequence ID" value="NZ_CP029494.1"/>
</dbReference>
<dbReference type="GO" id="GO:0005524">
    <property type="term" value="F:ATP binding"/>
    <property type="evidence" value="ECO:0007669"/>
    <property type="project" value="UniProtKB-KW"/>
</dbReference>
<evidence type="ECO:0000259" key="5">
    <source>
        <dbReference type="PROSITE" id="PS50011"/>
    </source>
</evidence>
<dbReference type="PANTHER" id="PTHR43289:SF34">
    <property type="entry name" value="SERINE_THREONINE-PROTEIN KINASE YBDM-RELATED"/>
    <property type="match status" value="1"/>
</dbReference>
<dbReference type="Pfam" id="PF00069">
    <property type="entry name" value="Pkinase"/>
    <property type="match status" value="1"/>
</dbReference>
<dbReference type="OrthoDB" id="9788659at2"/>
<keyword evidence="3 6" id="KW-0418">Kinase</keyword>
<dbReference type="InterPro" id="IPR000719">
    <property type="entry name" value="Prot_kinase_dom"/>
</dbReference>
<proteinExistence type="predicted"/>
<keyword evidence="6" id="KW-0723">Serine/threonine-protein kinase</keyword>
<gene>
    <name evidence="6" type="ORF">DKM44_06255</name>
</gene>
<dbReference type="PIRSF" id="PIRSF000654">
    <property type="entry name" value="Integrin-linked_kinase"/>
    <property type="match status" value="1"/>
</dbReference>
<dbReference type="InterPro" id="IPR011009">
    <property type="entry name" value="Kinase-like_dom_sf"/>
</dbReference>
<dbReference type="SUPFAM" id="SSF56112">
    <property type="entry name" value="Protein kinase-like (PK-like)"/>
    <property type="match status" value="1"/>
</dbReference>
<protein>
    <submittedName>
        <fullName evidence="6">Serine/threonine protein kinase</fullName>
    </submittedName>
</protein>
<keyword evidence="2" id="KW-0547">Nucleotide-binding</keyword>
<reference evidence="6 7" key="1">
    <citation type="submission" date="2018-05" db="EMBL/GenBank/DDBJ databases">
        <title>Complete Genome Sequence of Deinococcus sp. strain 17bor-2.</title>
        <authorList>
            <person name="Srinivasan S."/>
        </authorList>
    </citation>
    <scope>NUCLEOTIDE SEQUENCE [LARGE SCALE GENOMIC DNA]</scope>
    <source>
        <strain evidence="6 7">17bor-2</strain>
    </source>
</reference>
<evidence type="ECO:0000313" key="6">
    <source>
        <dbReference type="EMBL" id="AWN22879.1"/>
    </source>
</evidence>
<evidence type="ECO:0000256" key="2">
    <source>
        <dbReference type="ARBA" id="ARBA00022741"/>
    </source>
</evidence>
<evidence type="ECO:0000256" key="3">
    <source>
        <dbReference type="ARBA" id="ARBA00022777"/>
    </source>
</evidence>
<keyword evidence="4" id="KW-0067">ATP-binding</keyword>
<dbReference type="PANTHER" id="PTHR43289">
    <property type="entry name" value="MITOGEN-ACTIVATED PROTEIN KINASE KINASE KINASE 20-RELATED"/>
    <property type="match status" value="1"/>
</dbReference>
<dbReference type="PROSITE" id="PS50011">
    <property type="entry name" value="PROTEIN_KINASE_DOM"/>
    <property type="match status" value="1"/>
</dbReference>
<feature type="domain" description="Protein kinase" evidence="5">
    <location>
        <begin position="1"/>
        <end position="257"/>
    </location>
</feature>
<dbReference type="Gene3D" id="3.30.200.20">
    <property type="entry name" value="Phosphorylase Kinase, domain 1"/>
    <property type="match status" value="1"/>
</dbReference>